<keyword evidence="3" id="KW-1185">Reference proteome</keyword>
<keyword evidence="1" id="KW-0812">Transmembrane</keyword>
<sequence length="135" mass="13504">MYRDVVVGTLLTGSGAVGAGALLVWLGTHGPLLSVSPAVGSVALQTAGANRLVVIAYLGVGIERLYLTGLPLLLLCVGAALPVLRGWWRVPASILLGAAAASTVTVLSGCACASGSATFLVVRTVRTVLNGLAPL</sequence>
<comment type="caution">
    <text evidence="2">The sequence shown here is derived from an EMBL/GenBank/DDBJ whole genome shotgun (WGS) entry which is preliminary data.</text>
</comment>
<organism evidence="2 3">
    <name type="scientific">Halococcus hamelinensis 100A6</name>
    <dbReference type="NCBI Taxonomy" id="1132509"/>
    <lineage>
        <taxon>Archaea</taxon>
        <taxon>Methanobacteriati</taxon>
        <taxon>Methanobacteriota</taxon>
        <taxon>Stenosarchaea group</taxon>
        <taxon>Halobacteria</taxon>
        <taxon>Halobacteriales</taxon>
        <taxon>Halococcaceae</taxon>
        <taxon>Halococcus</taxon>
    </lineage>
</organism>
<dbReference type="PATRIC" id="fig|1132509.6.peg.2061"/>
<reference evidence="2 3" key="1">
    <citation type="journal article" date="2014" name="PLoS Genet.">
        <title>Phylogenetically driven sequencing of extremely halophilic archaea reveals strategies for static and dynamic osmo-response.</title>
        <authorList>
            <person name="Becker E.A."/>
            <person name="Seitzer P.M."/>
            <person name="Tritt A."/>
            <person name="Larsen D."/>
            <person name="Krusor M."/>
            <person name="Yao A.I."/>
            <person name="Wu D."/>
            <person name="Madern D."/>
            <person name="Eisen J.A."/>
            <person name="Darling A.E."/>
            <person name="Facciotti M.T."/>
        </authorList>
    </citation>
    <scope>NUCLEOTIDE SEQUENCE [LARGE SCALE GENOMIC DNA]</scope>
    <source>
        <strain evidence="2 3">100A6</strain>
    </source>
</reference>
<feature type="transmembrane region" description="Helical" evidence="1">
    <location>
        <begin position="94"/>
        <end position="122"/>
    </location>
</feature>
<dbReference type="RefSeq" id="WP_007693116.1">
    <property type="nucleotide sequence ID" value="NZ_AJRK01000426.1"/>
</dbReference>
<feature type="transmembrane region" description="Helical" evidence="1">
    <location>
        <begin position="65"/>
        <end position="88"/>
    </location>
</feature>
<evidence type="ECO:0000313" key="3">
    <source>
        <dbReference type="Proteomes" id="UP000011566"/>
    </source>
</evidence>
<keyword evidence="1" id="KW-1133">Transmembrane helix</keyword>
<name>M0LYU2_9EURY</name>
<accession>M0LYU2</accession>
<evidence type="ECO:0000313" key="2">
    <source>
        <dbReference type="EMBL" id="EMA38606.1"/>
    </source>
</evidence>
<keyword evidence="1" id="KW-0472">Membrane</keyword>
<gene>
    <name evidence="2" type="ORF">C447_09122</name>
</gene>
<protein>
    <submittedName>
        <fullName evidence="2">Uncharacterized protein</fullName>
    </submittedName>
</protein>
<dbReference type="OrthoDB" id="214296at2157"/>
<evidence type="ECO:0000256" key="1">
    <source>
        <dbReference type="SAM" id="Phobius"/>
    </source>
</evidence>
<dbReference type="AlphaFoldDB" id="M0LYU2"/>
<dbReference type="EMBL" id="AOMB01000026">
    <property type="protein sequence ID" value="EMA38606.1"/>
    <property type="molecule type" value="Genomic_DNA"/>
</dbReference>
<feature type="transmembrane region" description="Helical" evidence="1">
    <location>
        <begin position="38"/>
        <end position="58"/>
    </location>
</feature>
<dbReference type="Proteomes" id="UP000011566">
    <property type="component" value="Unassembled WGS sequence"/>
</dbReference>
<feature type="transmembrane region" description="Helical" evidence="1">
    <location>
        <begin position="5"/>
        <end position="26"/>
    </location>
</feature>
<proteinExistence type="predicted"/>